<dbReference type="SMART" id="SM00456">
    <property type="entry name" value="WW"/>
    <property type="match status" value="1"/>
</dbReference>
<dbReference type="SUPFAM" id="SSF143885">
    <property type="entry name" value="RGC domain-like"/>
    <property type="match status" value="1"/>
</dbReference>
<feature type="domain" description="Ras-GAP" evidence="5">
    <location>
        <begin position="835"/>
        <end position="1068"/>
    </location>
</feature>
<accession>A0A674EQX1</accession>
<dbReference type="GO" id="GO:0120025">
    <property type="term" value="C:plasma membrane bounded cell projection"/>
    <property type="evidence" value="ECO:0007669"/>
    <property type="project" value="UniProtKB-ARBA"/>
</dbReference>
<dbReference type="CDD" id="cd05131">
    <property type="entry name" value="RasGAP_IQGAP2"/>
    <property type="match status" value="1"/>
</dbReference>
<dbReference type="Pfam" id="PF00616">
    <property type="entry name" value="RasGAP"/>
    <property type="match status" value="1"/>
</dbReference>
<dbReference type="InterPro" id="IPR023152">
    <property type="entry name" value="RasGAP_CS"/>
</dbReference>
<dbReference type="InterPro" id="IPR036872">
    <property type="entry name" value="CH_dom_sf"/>
</dbReference>
<evidence type="ECO:0000313" key="8">
    <source>
        <dbReference type="Ensembl" id="ENSSTUP00000110102.1"/>
    </source>
</evidence>
<dbReference type="PANTHER" id="PTHR14149:SF12">
    <property type="entry name" value="RAS GTPASE-ACTIVATING-LIKE PROTEIN IQGAP2"/>
    <property type="match status" value="1"/>
</dbReference>
<evidence type="ECO:0000256" key="4">
    <source>
        <dbReference type="SAM" id="Coils"/>
    </source>
</evidence>
<dbReference type="PROSITE" id="PS50020">
    <property type="entry name" value="WW_DOMAIN_2"/>
    <property type="match status" value="1"/>
</dbReference>
<protein>
    <submittedName>
        <fullName evidence="8">IQ motif containing GTPase activating protein 2</fullName>
    </submittedName>
</protein>
<dbReference type="Gene3D" id="1.10.418.10">
    <property type="entry name" value="Calponin-like domain"/>
    <property type="match status" value="1"/>
</dbReference>
<dbReference type="InterPro" id="IPR008936">
    <property type="entry name" value="Rho_GTPase_activation_prot"/>
</dbReference>
<evidence type="ECO:0000313" key="9">
    <source>
        <dbReference type="Proteomes" id="UP000472277"/>
    </source>
</evidence>
<dbReference type="GO" id="GO:0005096">
    <property type="term" value="F:GTPase activator activity"/>
    <property type="evidence" value="ECO:0007669"/>
    <property type="project" value="TreeGrafter"/>
</dbReference>
<dbReference type="FunFam" id="1.10.506.10:FF:000004">
    <property type="entry name" value="IQ motif containing GTPase activating protein 1"/>
    <property type="match status" value="1"/>
</dbReference>
<evidence type="ECO:0000259" key="6">
    <source>
        <dbReference type="PROSITE" id="PS50020"/>
    </source>
</evidence>
<keyword evidence="1" id="KW-0597">Phosphoprotein</keyword>
<dbReference type="GeneTree" id="ENSGT00950000183076"/>
<evidence type="ECO:0000259" key="7">
    <source>
        <dbReference type="PROSITE" id="PS50021"/>
    </source>
</evidence>
<dbReference type="SUPFAM" id="SSF47576">
    <property type="entry name" value="Calponin-homology domain, CH-domain"/>
    <property type="match status" value="1"/>
</dbReference>
<dbReference type="Gene3D" id="1.10.506.10">
    <property type="entry name" value="GTPase Activation - p120gap, domain 1"/>
    <property type="match status" value="1"/>
</dbReference>
<dbReference type="SMART" id="SM00323">
    <property type="entry name" value="RasGAP"/>
    <property type="match status" value="1"/>
</dbReference>
<dbReference type="GO" id="GO:0005938">
    <property type="term" value="C:cell cortex"/>
    <property type="evidence" value="ECO:0007669"/>
    <property type="project" value="TreeGrafter"/>
</dbReference>
<dbReference type="SMART" id="SM00033">
    <property type="entry name" value="CH"/>
    <property type="match status" value="1"/>
</dbReference>
<dbReference type="SUPFAM" id="SSF48350">
    <property type="entry name" value="GTPase activation domain, GAP"/>
    <property type="match status" value="1"/>
</dbReference>
<dbReference type="InterPro" id="IPR001715">
    <property type="entry name" value="CH_dom"/>
</dbReference>
<keyword evidence="2" id="KW-0677">Repeat</keyword>
<organism evidence="8 9">
    <name type="scientific">Salmo trutta</name>
    <name type="common">Brown trout</name>
    <dbReference type="NCBI Taxonomy" id="8032"/>
    <lineage>
        <taxon>Eukaryota</taxon>
        <taxon>Metazoa</taxon>
        <taxon>Chordata</taxon>
        <taxon>Craniata</taxon>
        <taxon>Vertebrata</taxon>
        <taxon>Euteleostomi</taxon>
        <taxon>Actinopterygii</taxon>
        <taxon>Neopterygii</taxon>
        <taxon>Teleostei</taxon>
        <taxon>Protacanthopterygii</taxon>
        <taxon>Salmoniformes</taxon>
        <taxon>Salmonidae</taxon>
        <taxon>Salmoninae</taxon>
        <taxon>Salmo</taxon>
    </lineage>
</organism>
<dbReference type="PANTHER" id="PTHR14149">
    <property type="entry name" value="RAS GTPASE-ACTIVATING PROTEIN WITH IQ MOTIF"/>
    <property type="match status" value="1"/>
</dbReference>
<dbReference type="SUPFAM" id="SSF51045">
    <property type="entry name" value="WW domain"/>
    <property type="match status" value="1"/>
</dbReference>
<dbReference type="InterPro" id="IPR036020">
    <property type="entry name" value="WW_dom_sf"/>
</dbReference>
<evidence type="ECO:0000259" key="5">
    <source>
        <dbReference type="PROSITE" id="PS50018"/>
    </source>
</evidence>
<dbReference type="PROSITE" id="PS50021">
    <property type="entry name" value="CH"/>
    <property type="match status" value="1"/>
</dbReference>
<feature type="domain" description="WW" evidence="6">
    <location>
        <begin position="565"/>
        <end position="592"/>
    </location>
</feature>
<keyword evidence="9" id="KW-1185">Reference proteome</keyword>
<dbReference type="GO" id="GO:1903479">
    <property type="term" value="P:mitotic actomyosin contractile ring assembly actin filament organization"/>
    <property type="evidence" value="ECO:0007669"/>
    <property type="project" value="TreeGrafter"/>
</dbReference>
<proteinExistence type="predicted"/>
<dbReference type="Ensembl" id="ENSSTUT00000117886.1">
    <property type="protein sequence ID" value="ENSSTUP00000110102.1"/>
    <property type="gene ID" value="ENSSTUG00000043073.1"/>
</dbReference>
<dbReference type="GO" id="GO:0005516">
    <property type="term" value="F:calmodulin binding"/>
    <property type="evidence" value="ECO:0007669"/>
    <property type="project" value="UniProtKB-KW"/>
</dbReference>
<dbReference type="FunFam" id="1.10.418.10:FF:000013">
    <property type="entry name" value="IQ motif containing GTPase activating protein 1"/>
    <property type="match status" value="1"/>
</dbReference>
<dbReference type="PROSITE" id="PS50018">
    <property type="entry name" value="RAS_GTPASE_ACTIV_2"/>
    <property type="match status" value="1"/>
</dbReference>
<dbReference type="GO" id="GO:0051015">
    <property type="term" value="F:actin filament binding"/>
    <property type="evidence" value="ECO:0007669"/>
    <property type="project" value="TreeGrafter"/>
</dbReference>
<dbReference type="Pfam" id="PF03836">
    <property type="entry name" value="RasGAP_C"/>
    <property type="match status" value="2"/>
</dbReference>
<dbReference type="Pfam" id="PF00307">
    <property type="entry name" value="CH"/>
    <property type="match status" value="1"/>
</dbReference>
<reference evidence="8" key="1">
    <citation type="submission" date="2025-08" db="UniProtKB">
        <authorList>
            <consortium name="Ensembl"/>
        </authorList>
    </citation>
    <scope>IDENTIFICATION</scope>
</reference>
<gene>
    <name evidence="8" type="primary">IQGAP2</name>
    <name evidence="8" type="synonym">iqgap2</name>
</gene>
<name>A0A674EQX1_SALTR</name>
<evidence type="ECO:0000256" key="2">
    <source>
        <dbReference type="ARBA" id="ARBA00022737"/>
    </source>
</evidence>
<dbReference type="PROSITE" id="PS00509">
    <property type="entry name" value="RAS_GTPASE_ACTIV_1"/>
    <property type="match status" value="1"/>
</dbReference>
<dbReference type="PROSITE" id="PS50096">
    <property type="entry name" value="IQ"/>
    <property type="match status" value="1"/>
</dbReference>
<sequence>MDERRRQNIAYEYLCHLEEAKQWMEACVEEELPPTTELEEGLRNGVYLGKLAKFFAPKMVSEKKIYDRDQTRYKHTGLHFRHTDNTVQWLRAMESVGLPKIFYPETTDVYDRKNMPKVVYCIHALSLYLFKLGIAPQIQDLLGKVAFTEEEISNMRSELEKYGIQMPTFSKIGGILANELSVDEAALHAAVFAINEAVDKGEATVTMGALKNPNAMLRNTGEELAQDYQVTLSWAKASKEDQASGRVRNSEKERDVYEELLTQQEIQSSIDRVNSNYSSCLMTSAIVAINAAIRHGVAAETVEELMNPEAQLPIVYQTAANLYQTELFSLQIQGAKAGLGHEELCVAVEMLSAVAALNEVLDTKDPQAVTEQLTDSPLGFSNMDQDNLHRYADTLISLRAESLSQGLEFLTWNDVQKTIDTVNLQVHEEHERIIAIAEINEALSSGNPEQTLSALLLPTAKLQGVNPATAKHYHDVLQNTNSGDESAVLWLDQIQEGIHTANQDEEEALALAGAVADINREVAEGDSQTTLQALQSPLAGLRGVLSECTDTYQTQLAQRSSDSVWVKHRIKESYDYYYNLENREGTWEEPEDFTHNSTQLRREEIQCVVGGVTAEYNREQLWLANETLVTQLQARIRGYLVRRAHAQRLDYLVQQQPHVVRLQVLYFYSHTGRKVYKDRLNVLQSNVGTVIKVTTGAQDPPLSVVRKFVHLLEQSSLDLLEEQEVTRLREEVVTKIRSNQQMEKDLNLMDIKIGLLVKNRITLQDVVSHSKKLKKKSKEELAAGDRQGIKGLSKGKRKKLEAYQHLFYLLQTNPSYLAKLIFQMPQNKSTKFMDTVIFTLYNYASNQREEYLLLKLFKTALEEEIKSKVDQIQDIVTGNPTVIKMVVSFNRGARGHNTLRQLLAPVVKEIIEDKGLGINTNPVDVYKAWVNQLETNTGEASKLPYEVTPDQAMSHKEVRAKLESSSQALRTATDKVLNSIVSSLDNIPYGMRYIAKVLKHSLHEKFPDATEDELLKIVGNLLYYRYMNPAIVAPDGFDIIDMSAGGQLHSDQRRNLGSVAKMLQHAAANKLFEGENAHMTSMNNYISQTYQKFRVFFQAACDVPEPEEKFNVDEYSDMVTLSKPVIYISIDEIINTHSLVLEHLEAISPDHNDLLHELLEDLGDAPDVEALLGEGAVDPNHPNKESTLSQLAKTEISLTLTSKFELLEGDDKDTKGLMMKTKKLIVDVIRIQPGDTLPETLETPASALQECEHSKVVALRAVQDAQTPEGLKSSQAVLEDRQLPLEQKKRKILRNLRTLEQAGLVTASNKYQDLINDIAKDIRYQRRYRQRRKAELVKLQQALMFPTKPIPQRKVEEKGSKKWKHQSLKYTAARLHEKGVILEIEGLQTNQFKNVMFDISPSEEVGDFEVKAKFMGVEMEKVQLHFQDLLQLQYEGVAVMKMFDKAKVNVNLLIFLLNKKFYGK</sequence>
<reference evidence="8" key="2">
    <citation type="submission" date="2025-09" db="UniProtKB">
        <authorList>
            <consortium name="Ensembl"/>
        </authorList>
    </citation>
    <scope>IDENTIFICATION</scope>
</reference>
<dbReference type="Gene3D" id="2.20.70.10">
    <property type="match status" value="1"/>
</dbReference>
<keyword evidence="4" id="KW-0175">Coiled coil</keyword>
<dbReference type="InterPro" id="IPR000593">
    <property type="entry name" value="RasGAP_C"/>
</dbReference>
<feature type="domain" description="Calponin-homology (CH)" evidence="7">
    <location>
        <begin position="14"/>
        <end position="129"/>
    </location>
</feature>
<feature type="coiled-coil region" evidence="4">
    <location>
        <begin position="138"/>
        <end position="165"/>
    </location>
</feature>
<dbReference type="Proteomes" id="UP000472277">
    <property type="component" value="Chromosome 27"/>
</dbReference>
<evidence type="ECO:0000256" key="3">
    <source>
        <dbReference type="ARBA" id="ARBA00022860"/>
    </source>
</evidence>
<dbReference type="CDD" id="cd00201">
    <property type="entry name" value="WW"/>
    <property type="match status" value="1"/>
</dbReference>
<evidence type="ECO:0000256" key="1">
    <source>
        <dbReference type="ARBA" id="ARBA00022553"/>
    </source>
</evidence>
<keyword evidence="3" id="KW-0112">Calmodulin-binding</keyword>
<dbReference type="InterPro" id="IPR001936">
    <property type="entry name" value="RasGAP_dom"/>
</dbReference>
<dbReference type="PROSITE" id="PS01159">
    <property type="entry name" value="WW_DOMAIN_1"/>
    <property type="match status" value="1"/>
</dbReference>
<dbReference type="InterPro" id="IPR001202">
    <property type="entry name" value="WW_dom"/>
</dbReference>